<evidence type="ECO:0000313" key="2">
    <source>
        <dbReference type="EMBL" id="KAG6688122.1"/>
    </source>
</evidence>
<gene>
    <name evidence="2" type="ORF">I3842_11G108700</name>
</gene>
<proteinExistence type="predicted"/>
<protein>
    <submittedName>
        <fullName evidence="2">Uncharacterized protein</fullName>
    </submittedName>
</protein>
<organism evidence="2 3">
    <name type="scientific">Carya illinoinensis</name>
    <name type="common">Pecan</name>
    <dbReference type="NCBI Taxonomy" id="32201"/>
    <lineage>
        <taxon>Eukaryota</taxon>
        <taxon>Viridiplantae</taxon>
        <taxon>Streptophyta</taxon>
        <taxon>Embryophyta</taxon>
        <taxon>Tracheophyta</taxon>
        <taxon>Spermatophyta</taxon>
        <taxon>Magnoliopsida</taxon>
        <taxon>eudicotyledons</taxon>
        <taxon>Gunneridae</taxon>
        <taxon>Pentapetalae</taxon>
        <taxon>rosids</taxon>
        <taxon>fabids</taxon>
        <taxon>Fagales</taxon>
        <taxon>Juglandaceae</taxon>
        <taxon>Carya</taxon>
    </lineage>
</organism>
<sequence length="34" mass="3558">MANNQGESKDDDSVQTTGEDAGCHKGVSGKTDFK</sequence>
<evidence type="ECO:0000256" key="1">
    <source>
        <dbReference type="SAM" id="MobiDB-lite"/>
    </source>
</evidence>
<name>A0A922DPB6_CARIL</name>
<comment type="caution">
    <text evidence="2">The sequence shown here is derived from an EMBL/GenBank/DDBJ whole genome shotgun (WGS) entry which is preliminary data.</text>
</comment>
<dbReference type="AlphaFoldDB" id="A0A922DPB6"/>
<reference evidence="2" key="1">
    <citation type="submission" date="2021-01" db="EMBL/GenBank/DDBJ databases">
        <authorList>
            <person name="Lovell J.T."/>
            <person name="Bentley N."/>
            <person name="Bhattarai G."/>
            <person name="Jenkins J.W."/>
            <person name="Sreedasyam A."/>
            <person name="Alarcon Y."/>
            <person name="Bock C."/>
            <person name="Boston L."/>
            <person name="Carlson J."/>
            <person name="Cervantes K."/>
            <person name="Clermont K."/>
            <person name="Krom N."/>
            <person name="Kubenka K."/>
            <person name="Mamidi S."/>
            <person name="Mattison C."/>
            <person name="Monteros M."/>
            <person name="Pisani C."/>
            <person name="Plott C."/>
            <person name="Rajasekar S."/>
            <person name="Rhein H.S."/>
            <person name="Rohla C."/>
            <person name="Song M."/>
            <person name="Hilaire R.S."/>
            <person name="Shu S."/>
            <person name="Wells L."/>
            <person name="Wang X."/>
            <person name="Webber J."/>
            <person name="Heerema R.J."/>
            <person name="Klein P."/>
            <person name="Conner P."/>
            <person name="Grauke L."/>
            <person name="Grimwood J."/>
            <person name="Schmutz J."/>
            <person name="Randall J.J."/>
        </authorList>
    </citation>
    <scope>NUCLEOTIDE SEQUENCE</scope>
    <source>
        <tissue evidence="2">Leaf</tissue>
    </source>
</reference>
<accession>A0A922DPB6</accession>
<dbReference type="EMBL" id="CM031835">
    <property type="protein sequence ID" value="KAG6688122.1"/>
    <property type="molecule type" value="Genomic_DNA"/>
</dbReference>
<dbReference type="Proteomes" id="UP000811246">
    <property type="component" value="Chromosome 11"/>
</dbReference>
<feature type="region of interest" description="Disordered" evidence="1">
    <location>
        <begin position="1"/>
        <end position="34"/>
    </location>
</feature>
<evidence type="ECO:0000313" key="3">
    <source>
        <dbReference type="Proteomes" id="UP000811246"/>
    </source>
</evidence>